<gene>
    <name evidence="6" type="ORF">SUNI508_12260</name>
</gene>
<dbReference type="InterPro" id="IPR002893">
    <property type="entry name" value="Znf_MYND"/>
</dbReference>
<evidence type="ECO:0000256" key="1">
    <source>
        <dbReference type="ARBA" id="ARBA00022723"/>
    </source>
</evidence>
<evidence type="ECO:0000313" key="7">
    <source>
        <dbReference type="Proteomes" id="UP001408356"/>
    </source>
</evidence>
<dbReference type="Gene3D" id="6.10.140.2220">
    <property type="match status" value="1"/>
</dbReference>
<dbReference type="Proteomes" id="UP001408356">
    <property type="component" value="Unassembled WGS sequence"/>
</dbReference>
<reference evidence="6 7" key="1">
    <citation type="journal article" date="2024" name="J. Plant Pathol.">
        <title>Sequence and assembly of the genome of Seiridium unicorne, isolate CBS 538.82, causal agent of cypress canker disease.</title>
        <authorList>
            <person name="Scali E."/>
            <person name="Rocca G.D."/>
            <person name="Danti R."/>
            <person name="Garbelotto M."/>
            <person name="Barberini S."/>
            <person name="Baroncelli R."/>
            <person name="Emiliani G."/>
        </authorList>
    </citation>
    <scope>NUCLEOTIDE SEQUENCE [LARGE SCALE GENOMIC DNA]</scope>
    <source>
        <strain evidence="6 7">BM-138-508</strain>
    </source>
</reference>
<protein>
    <recommendedName>
        <fullName evidence="5">MYND-type domain-containing protein</fullName>
    </recommendedName>
</protein>
<keyword evidence="7" id="KW-1185">Reference proteome</keyword>
<keyword evidence="3" id="KW-0862">Zinc</keyword>
<keyword evidence="2 4" id="KW-0863">Zinc-finger</keyword>
<proteinExistence type="predicted"/>
<sequence>MPPFTDESVFPTFYSLPTTTDHVEQDREWYMVAQVKNNMTITKPTLIVTDRSGMDFAVTFEEDRGFDLKGRGLKKGNTIVIPKGRRLEKGPGRKDVLVIEKADCNSVKAIPANLAKAIELSPRLGDSTRSDQCEACEKMDQELMRCTGCESVAYCSKECQVKGWTELGHKTDCKIFKGIKSINI</sequence>
<dbReference type="PROSITE" id="PS50865">
    <property type="entry name" value="ZF_MYND_2"/>
    <property type="match status" value="1"/>
</dbReference>
<dbReference type="EMBL" id="JARVKF010000446">
    <property type="protein sequence ID" value="KAK9412955.1"/>
    <property type="molecule type" value="Genomic_DNA"/>
</dbReference>
<dbReference type="Pfam" id="PF01753">
    <property type="entry name" value="zf-MYND"/>
    <property type="match status" value="1"/>
</dbReference>
<evidence type="ECO:0000256" key="3">
    <source>
        <dbReference type="ARBA" id="ARBA00022833"/>
    </source>
</evidence>
<feature type="domain" description="MYND-type" evidence="5">
    <location>
        <begin position="133"/>
        <end position="173"/>
    </location>
</feature>
<accession>A0ABR2UE90</accession>
<comment type="caution">
    <text evidence="6">The sequence shown here is derived from an EMBL/GenBank/DDBJ whole genome shotgun (WGS) entry which is preliminary data.</text>
</comment>
<evidence type="ECO:0000259" key="5">
    <source>
        <dbReference type="PROSITE" id="PS50865"/>
    </source>
</evidence>
<dbReference type="SUPFAM" id="SSF144232">
    <property type="entry name" value="HIT/MYND zinc finger-like"/>
    <property type="match status" value="1"/>
</dbReference>
<evidence type="ECO:0000313" key="6">
    <source>
        <dbReference type="EMBL" id="KAK9412955.1"/>
    </source>
</evidence>
<organism evidence="6 7">
    <name type="scientific">Seiridium unicorne</name>
    <dbReference type="NCBI Taxonomy" id="138068"/>
    <lineage>
        <taxon>Eukaryota</taxon>
        <taxon>Fungi</taxon>
        <taxon>Dikarya</taxon>
        <taxon>Ascomycota</taxon>
        <taxon>Pezizomycotina</taxon>
        <taxon>Sordariomycetes</taxon>
        <taxon>Xylariomycetidae</taxon>
        <taxon>Amphisphaeriales</taxon>
        <taxon>Sporocadaceae</taxon>
        <taxon>Seiridium</taxon>
    </lineage>
</organism>
<name>A0ABR2UE90_9PEZI</name>
<keyword evidence="1" id="KW-0479">Metal-binding</keyword>
<dbReference type="PROSITE" id="PS01360">
    <property type="entry name" value="ZF_MYND_1"/>
    <property type="match status" value="1"/>
</dbReference>
<evidence type="ECO:0000256" key="4">
    <source>
        <dbReference type="PROSITE-ProRule" id="PRU00134"/>
    </source>
</evidence>
<evidence type="ECO:0000256" key="2">
    <source>
        <dbReference type="ARBA" id="ARBA00022771"/>
    </source>
</evidence>